<dbReference type="GO" id="GO:0003677">
    <property type="term" value="F:DNA binding"/>
    <property type="evidence" value="ECO:0007669"/>
    <property type="project" value="InterPro"/>
</dbReference>
<dbReference type="InterPro" id="IPR013762">
    <property type="entry name" value="Integrase-like_cat_sf"/>
</dbReference>
<evidence type="ECO:0000256" key="3">
    <source>
        <dbReference type="SAM" id="MobiDB-lite"/>
    </source>
</evidence>
<evidence type="ECO:0000256" key="1">
    <source>
        <dbReference type="ARBA" id="ARBA00022908"/>
    </source>
</evidence>
<feature type="domain" description="Tyr recombinase" evidence="4">
    <location>
        <begin position="210"/>
        <end position="409"/>
    </location>
</feature>
<evidence type="ECO:0000313" key="5">
    <source>
        <dbReference type="EMBL" id="KWV60191.1"/>
    </source>
</evidence>
<evidence type="ECO:0000259" key="4">
    <source>
        <dbReference type="PROSITE" id="PS51898"/>
    </source>
</evidence>
<evidence type="ECO:0000313" key="6">
    <source>
        <dbReference type="Proteomes" id="UP000057737"/>
    </source>
</evidence>
<dbReference type="InterPro" id="IPR050090">
    <property type="entry name" value="Tyrosine_recombinase_XerCD"/>
</dbReference>
<dbReference type="InterPro" id="IPR011010">
    <property type="entry name" value="DNA_brk_join_enz"/>
</dbReference>
<dbReference type="OrthoDB" id="7465727at2"/>
<name>A0A109K3K9_9BRAD</name>
<feature type="region of interest" description="Disordered" evidence="3">
    <location>
        <begin position="312"/>
        <end position="334"/>
    </location>
</feature>
<keyword evidence="2" id="KW-0233">DNA recombination</keyword>
<dbReference type="RefSeq" id="WP_066500931.1">
    <property type="nucleotide sequence ID" value="NZ_LNCU01000022.1"/>
</dbReference>
<accession>A0A109K3K9</accession>
<organism evidence="5 6">
    <name type="scientific">Bradyrhizobium macuxiense</name>
    <dbReference type="NCBI Taxonomy" id="1755647"/>
    <lineage>
        <taxon>Bacteria</taxon>
        <taxon>Pseudomonadati</taxon>
        <taxon>Pseudomonadota</taxon>
        <taxon>Alphaproteobacteria</taxon>
        <taxon>Hyphomicrobiales</taxon>
        <taxon>Nitrobacteraceae</taxon>
        <taxon>Bradyrhizobium</taxon>
    </lineage>
</organism>
<keyword evidence="6" id="KW-1185">Reference proteome</keyword>
<dbReference type="Gene3D" id="1.10.443.10">
    <property type="entry name" value="Intergrase catalytic core"/>
    <property type="match status" value="1"/>
</dbReference>
<dbReference type="Proteomes" id="UP000057737">
    <property type="component" value="Unassembled WGS sequence"/>
</dbReference>
<dbReference type="InterPro" id="IPR002104">
    <property type="entry name" value="Integrase_catalytic"/>
</dbReference>
<dbReference type="GO" id="GO:0006310">
    <property type="term" value="P:DNA recombination"/>
    <property type="evidence" value="ECO:0007669"/>
    <property type="project" value="UniProtKB-KW"/>
</dbReference>
<dbReference type="AlphaFoldDB" id="A0A109K3K9"/>
<protein>
    <submittedName>
        <fullName evidence="5">Integrase</fullName>
    </submittedName>
</protein>
<proteinExistence type="predicted"/>
<dbReference type="PANTHER" id="PTHR30349:SF88">
    <property type="entry name" value="BLL1584 PROTEIN"/>
    <property type="match status" value="1"/>
</dbReference>
<comment type="caution">
    <text evidence="5">The sequence shown here is derived from an EMBL/GenBank/DDBJ whole genome shotgun (WGS) entry which is preliminary data.</text>
</comment>
<reference evidence="5 6" key="1">
    <citation type="submission" date="2015-11" db="EMBL/GenBank/DDBJ databases">
        <title>Draft Genome Sequence of the Strain BR 10303 (Bradyrhizobium sp.) isolated from nodules of Centrolobium paraense.</title>
        <authorList>
            <person name="Zelli J.E."/>
            <person name="Simoes-Araujo J.L."/>
            <person name="Barauna A.C."/>
            <person name="Silva K."/>
        </authorList>
    </citation>
    <scope>NUCLEOTIDE SEQUENCE [LARGE SCALE GENOMIC DNA]</scope>
    <source>
        <strain evidence="5 6">BR 10303</strain>
    </source>
</reference>
<dbReference type="PANTHER" id="PTHR30349">
    <property type="entry name" value="PHAGE INTEGRASE-RELATED"/>
    <property type="match status" value="1"/>
</dbReference>
<gene>
    <name evidence="5" type="ORF">AS156_30085</name>
</gene>
<keyword evidence="1" id="KW-0229">DNA integration</keyword>
<sequence length="425" mass="46609">MPKPRNSSLETPTARLKLPIQKRPHWQRLGPGLSLGYRRNDGTGTWSIRASDGHGGEWLKKFGTADDYEKADGKIILDYSQAITAARKLVRGGGDDDAAEEQGNKPLTLDVALTRYEDDLKARGANGYNGRWPRKHLTAALLSKPVPLLDAQELRKWRDGLLAKMVPASVNRHCKNIIAALNLAASQDQRIKNKHAWQTGLQMLPDASEPNNVILADDLVSKFVATAYDRDENLGLFVDTLAVTGTRPSQAARLTIRDLIAHKTEPKLMMVKSGKGGGRNRIRKKVERYSVPVTPALAAKLSRAAVGRSPNAPLLVQSDGQPWGRDGGKDASSDYRDDIREVVKAIGLDPLEVTVYALRHSSIVRQLLKNVPVRVVAATHNTSVAEIERTYSKYITEHSDAVSRRALLHHDAAPPSDNVIAIGAQ</sequence>
<evidence type="ECO:0000256" key="2">
    <source>
        <dbReference type="ARBA" id="ARBA00023172"/>
    </source>
</evidence>
<dbReference type="EMBL" id="LNCU01000022">
    <property type="protein sequence ID" value="KWV60191.1"/>
    <property type="molecule type" value="Genomic_DNA"/>
</dbReference>
<dbReference type="SUPFAM" id="SSF56349">
    <property type="entry name" value="DNA breaking-rejoining enzymes"/>
    <property type="match status" value="1"/>
</dbReference>
<dbReference type="PROSITE" id="PS51898">
    <property type="entry name" value="TYR_RECOMBINASE"/>
    <property type="match status" value="1"/>
</dbReference>
<dbReference type="GO" id="GO:0015074">
    <property type="term" value="P:DNA integration"/>
    <property type="evidence" value="ECO:0007669"/>
    <property type="project" value="UniProtKB-KW"/>
</dbReference>